<dbReference type="InterPro" id="IPR036465">
    <property type="entry name" value="vWFA_dom_sf"/>
</dbReference>
<evidence type="ECO:0000259" key="2">
    <source>
        <dbReference type="PROSITE" id="PS50234"/>
    </source>
</evidence>
<dbReference type="eggNOG" id="COG2931">
    <property type="taxonomic scope" value="Bacteria"/>
</dbReference>
<feature type="compositionally biased region" description="Low complexity" evidence="1">
    <location>
        <begin position="1056"/>
        <end position="1159"/>
    </location>
</feature>
<evidence type="ECO:0000313" key="3">
    <source>
        <dbReference type="EMBL" id="EDM78988.1"/>
    </source>
</evidence>
<dbReference type="Pfam" id="PF13519">
    <property type="entry name" value="VWA_2"/>
    <property type="match status" value="1"/>
</dbReference>
<comment type="caution">
    <text evidence="3">The sequence shown here is derived from an EMBL/GenBank/DDBJ whole genome shotgun (WGS) entry which is preliminary data.</text>
</comment>
<dbReference type="CDD" id="cd00198">
    <property type="entry name" value="vWFA"/>
    <property type="match status" value="1"/>
</dbReference>
<feature type="region of interest" description="Disordered" evidence="1">
    <location>
        <begin position="1029"/>
        <end position="1168"/>
    </location>
</feature>
<keyword evidence="4" id="KW-1185">Reference proteome</keyword>
<dbReference type="PROSITE" id="PS50234">
    <property type="entry name" value="VWFA"/>
    <property type="match status" value="1"/>
</dbReference>
<dbReference type="Gene3D" id="3.40.50.410">
    <property type="entry name" value="von Willebrand factor, type A domain"/>
    <property type="match status" value="1"/>
</dbReference>
<sequence length="1168" mass="124660">MALPLFLVPLSSAQAGQLTQGAGATTSVHATIDVHVAFPPTQDELDELDEVLQESARMICDVTEGGVLITDYNLASNGYSSAHADMYVYPPDWNNKAVVSPSGPFGFGRFLTAVFGQGPGVWGHEFAHLLLGLKDQYFDQDFNYGCGIGHGVDDVVDRHNNSILQSYTARCYDPTVMNNVAAYSSESCTNDQHCIDNAPGFPKCGATAPLTSELNVPANFESRLGDNNYPGPRQGEMLWLQANVGVNVPQDDWSETSRTIWFVEADGTEAWSYDIYIDARQTATGTYELQARLRDVQGSDKVVLDWQVDGTEVVPTLEVEFDSMAASCRGHASLRPADAVIVDGIPTGTDQVQLIIPASELNAPGATDIILDVTLDGELCMHTNDDAIYIYSATFPDPLPTNSAAAMGGAFVGAKYDANSDPEYLQIEQCDSYAGERFNSVTQLWEASNQWAKVRKEAAKRFANTPCDITKIGELGYCCDAQAGCKDSSHQCIYGACVDPDAVCDPDVDSQCGRHLLGTGSDWEYLRYNLEYNWQRSAPGFAKDLDLSFFMPAGTPNSDPRSPLTDCVTHTATVHHDFDAYDTVALVLDRSKSMDQDQGSRKRIEWAQRAILKWTDHVADGGSVQASLRKFNQDAPPAVFGFKTVLDAVVGGETATEIDSTAIEEYLEDIEPDGSTAIGDAIDAAVAALMAHDDLDPNSSNNNAIFLITDGEQTSGDKDVCDALEDAAKDDVPVYIAPVGSFKEDGFACVEGTGGKLLGAVLDHEIPGALFEMHTDYEGQALSLAYERSAVSGPMGGYPSDRSYTLRVEPNAEALSFLITPDSTYFNTWDLEFTLSGPLGESITEIDASYVTVDPNGYSISVRVPNPSAGDWEMKLSAPNMPSKLEPEVQTLMARVEHPGPRCDARVAQPLIESSTDAVEITAGAVWDYPLAEGVTYTATVRDPAGTTSTVPLTVDEDGLARGSFDGYSTDGIYLVRVNCDVADDAKHAYGEDADGRLTETTTVDSGFERVQTVAFTVDAGLYPDPIGDCDDDGVSDSVEGLGDMDGDGVPDYCDPDTTATRSPTASRACSTGQATASSTSSTSTRTTTASTTASTTTGRTPCRACATPRATSTATASSTASGASPTTTPAAAAWSWTTAGSGRTAATAWTPPASTAWPRSTTTSARR</sequence>
<name>A6G576_9BACT</name>
<organism evidence="3 4">
    <name type="scientific">Plesiocystis pacifica SIR-1</name>
    <dbReference type="NCBI Taxonomy" id="391625"/>
    <lineage>
        <taxon>Bacteria</taxon>
        <taxon>Pseudomonadati</taxon>
        <taxon>Myxococcota</taxon>
        <taxon>Polyangia</taxon>
        <taxon>Nannocystales</taxon>
        <taxon>Nannocystaceae</taxon>
        <taxon>Plesiocystis</taxon>
    </lineage>
</organism>
<dbReference type="SUPFAM" id="SSF53300">
    <property type="entry name" value="vWA-like"/>
    <property type="match status" value="1"/>
</dbReference>
<dbReference type="AlphaFoldDB" id="A6G576"/>
<evidence type="ECO:0000256" key="1">
    <source>
        <dbReference type="SAM" id="MobiDB-lite"/>
    </source>
</evidence>
<dbReference type="InterPro" id="IPR002035">
    <property type="entry name" value="VWF_A"/>
</dbReference>
<dbReference type="STRING" id="391625.PPSIR1_07088"/>
<reference evidence="3 4" key="1">
    <citation type="submission" date="2007-06" db="EMBL/GenBank/DDBJ databases">
        <authorList>
            <person name="Shimkets L."/>
            <person name="Ferriera S."/>
            <person name="Johnson J."/>
            <person name="Kravitz S."/>
            <person name="Beeson K."/>
            <person name="Sutton G."/>
            <person name="Rogers Y.-H."/>
            <person name="Friedman R."/>
            <person name="Frazier M."/>
            <person name="Venter J.C."/>
        </authorList>
    </citation>
    <scope>NUCLEOTIDE SEQUENCE [LARGE SCALE GENOMIC DNA]</scope>
    <source>
        <strain evidence="3 4">SIR-1</strain>
    </source>
</reference>
<feature type="domain" description="VWFA" evidence="2">
    <location>
        <begin position="583"/>
        <end position="741"/>
    </location>
</feature>
<dbReference type="SMART" id="SM00327">
    <property type="entry name" value="VWA"/>
    <property type="match status" value="1"/>
</dbReference>
<protein>
    <submittedName>
        <fullName evidence="3">Putative outer membrane adhesin like protein</fullName>
    </submittedName>
</protein>
<accession>A6G576</accession>
<dbReference type="Proteomes" id="UP000005801">
    <property type="component" value="Unassembled WGS sequence"/>
</dbReference>
<proteinExistence type="predicted"/>
<gene>
    <name evidence="3" type="ORF">PPSIR1_07088</name>
</gene>
<dbReference type="EMBL" id="ABCS01000024">
    <property type="protein sequence ID" value="EDM78988.1"/>
    <property type="molecule type" value="Genomic_DNA"/>
</dbReference>
<evidence type="ECO:0000313" key="4">
    <source>
        <dbReference type="Proteomes" id="UP000005801"/>
    </source>
</evidence>